<evidence type="ECO:0000313" key="5">
    <source>
        <dbReference type="EMBL" id="EEW93054.1"/>
    </source>
</evidence>
<dbReference type="InterPro" id="IPR012340">
    <property type="entry name" value="NA-bd_OB-fold"/>
</dbReference>
<evidence type="ECO:0000256" key="2">
    <source>
        <dbReference type="HAMAP-Rule" id="MF_00984"/>
    </source>
</evidence>
<dbReference type="AlphaFoldDB" id="D0BM39"/>
<dbReference type="STRING" id="626369.HMPREF0446_01042"/>
<dbReference type="PIRSF" id="PIRSF002070">
    <property type="entry name" value="SSB"/>
    <property type="match status" value="1"/>
</dbReference>
<proteinExistence type="inferred from homology"/>
<evidence type="ECO:0000256" key="1">
    <source>
        <dbReference type="ARBA" id="ARBA00023125"/>
    </source>
</evidence>
<dbReference type="EMBL" id="ACRF02000016">
    <property type="protein sequence ID" value="EEW93054.1"/>
    <property type="molecule type" value="Genomic_DNA"/>
</dbReference>
<dbReference type="HOGENOM" id="CLU_078758_6_1_9"/>
<dbReference type="RefSeq" id="WP_006703318.1">
    <property type="nucleotide sequence ID" value="NZ_KI391971.1"/>
</dbReference>
<reference evidence="5" key="2">
    <citation type="submission" date="2011-10" db="EMBL/GenBank/DDBJ databases">
        <title>The Genome Sequence of Granulicatella elegans ATCC 700633.</title>
        <authorList>
            <consortium name="The Broad Institute Genome Sequencing Platform"/>
            <consortium name="The Broad Institute Genome Sequencing Center for Infectious Disease"/>
            <person name="Earl A."/>
            <person name="Ward D."/>
            <person name="Feldgarden M."/>
            <person name="Gevers D."/>
            <person name="Sibley C.D."/>
            <person name="Field T.R."/>
            <person name="Grinwis M."/>
            <person name="Eshaghurshan C.S."/>
            <person name="Surette M.G."/>
            <person name="Young S.K."/>
            <person name="Zeng Q."/>
            <person name="Gargeya S."/>
            <person name="Fitzgerald M."/>
            <person name="Haas B."/>
            <person name="Abouelleil A."/>
            <person name="Alvarado L."/>
            <person name="Arachchi H.M."/>
            <person name="Berlin A."/>
            <person name="Brown A."/>
            <person name="Chapman S.B."/>
            <person name="Chen Z."/>
            <person name="Dunbar C."/>
            <person name="Freedman E."/>
            <person name="Gearin G."/>
            <person name="Goldberg J."/>
            <person name="Griggs A."/>
            <person name="Gujja S."/>
            <person name="Heiman D."/>
            <person name="Howarth C."/>
            <person name="Larson L."/>
            <person name="Lui A."/>
            <person name="MacDonald P.J.P."/>
            <person name="Montmayeur A."/>
            <person name="Murphy C."/>
            <person name="Neiman D."/>
            <person name="Pearson M."/>
            <person name="Priest M."/>
            <person name="Roberts A."/>
            <person name="Saif S."/>
            <person name="Shea T."/>
            <person name="Shenoy N."/>
            <person name="Sisk P."/>
            <person name="Stolte C."/>
            <person name="Sykes S."/>
            <person name="Wortman J."/>
            <person name="Nusbaum C."/>
            <person name="Birren B."/>
        </authorList>
    </citation>
    <scope>NUCLEOTIDE SEQUENCE [LARGE SCALE GENOMIC DNA]</scope>
    <source>
        <strain evidence="5">ATCC 700633</strain>
    </source>
</reference>
<reference evidence="5" key="1">
    <citation type="submission" date="2009-09" db="EMBL/GenBank/DDBJ databases">
        <authorList>
            <consortium name="The Broad Institute Genome Sequencing Platform"/>
            <person name="Ward D."/>
            <person name="Feldgarden M."/>
            <person name="Earl A."/>
            <person name="Young S.K."/>
            <person name="Zeng Q."/>
            <person name="Koehrsen M."/>
            <person name="Alvarado L."/>
            <person name="Berlin A."/>
            <person name="Bochicchio J."/>
            <person name="Borenstein D."/>
            <person name="Chapman S.B."/>
            <person name="Chen Z."/>
            <person name="Engels R."/>
            <person name="Freedman E."/>
            <person name="Gellesch M."/>
            <person name="Goldberg J."/>
            <person name="Griggs A."/>
            <person name="Gujja S."/>
            <person name="Heilman E."/>
            <person name="Heiman D."/>
            <person name="Hepburn T."/>
            <person name="Howarth C."/>
            <person name="Jen D."/>
            <person name="Larson L."/>
            <person name="Lewis B."/>
            <person name="Mehta T."/>
            <person name="Park D."/>
            <person name="Pearson M."/>
            <person name="Roberts A."/>
            <person name="Saif S."/>
            <person name="Shea T."/>
            <person name="Shenoy N."/>
            <person name="Sisk P."/>
            <person name="Stolte C."/>
            <person name="Sykes S."/>
            <person name="Thomson T."/>
            <person name="Walk T."/>
            <person name="White J."/>
            <person name="Yandava C."/>
            <person name="Sibley C.D."/>
            <person name="Field T.R."/>
            <person name="Grinwis M."/>
            <person name="Eshaghurshan C.S."/>
            <person name="Surette M.G."/>
            <person name="Haas B."/>
            <person name="Nusbaum C."/>
            <person name="Birren B."/>
        </authorList>
    </citation>
    <scope>NUCLEOTIDE SEQUENCE [LARGE SCALE GENOMIC DNA]</scope>
    <source>
        <strain evidence="5">ATCC 700633</strain>
    </source>
</reference>
<dbReference type="eggNOG" id="COG0629">
    <property type="taxonomic scope" value="Bacteria"/>
</dbReference>
<dbReference type="InterPro" id="IPR011344">
    <property type="entry name" value="ssDNA-bd"/>
</dbReference>
<comment type="caution">
    <text evidence="5">The sequence shown here is derived from an EMBL/GenBank/DDBJ whole genome shotgun (WGS) entry which is preliminary data.</text>
</comment>
<comment type="caution">
    <text evidence="2">Lacks conserved residue(s) required for the propagation of feature annotation.</text>
</comment>
<dbReference type="PROSITE" id="PS50935">
    <property type="entry name" value="SSB"/>
    <property type="match status" value="1"/>
</dbReference>
<dbReference type="Pfam" id="PF00436">
    <property type="entry name" value="SSB"/>
    <property type="match status" value="1"/>
</dbReference>
<dbReference type="PANTHER" id="PTHR10302">
    <property type="entry name" value="SINGLE-STRANDED DNA-BINDING PROTEIN"/>
    <property type="match status" value="1"/>
</dbReference>
<organism evidence="5 6">
    <name type="scientific">Granulicatella elegans ATCC 700633</name>
    <dbReference type="NCBI Taxonomy" id="626369"/>
    <lineage>
        <taxon>Bacteria</taxon>
        <taxon>Bacillati</taxon>
        <taxon>Bacillota</taxon>
        <taxon>Bacilli</taxon>
        <taxon>Lactobacillales</taxon>
        <taxon>Carnobacteriaceae</taxon>
        <taxon>Granulicatella</taxon>
    </lineage>
</organism>
<protein>
    <recommendedName>
        <fullName evidence="2 3">Single-stranded DNA-binding protein</fullName>
        <shortName evidence="2">SSB</shortName>
    </recommendedName>
</protein>
<dbReference type="NCBIfam" id="TIGR00621">
    <property type="entry name" value="ssb"/>
    <property type="match status" value="1"/>
</dbReference>
<dbReference type="HAMAP" id="MF_00984">
    <property type="entry name" value="SSB"/>
    <property type="match status" value="1"/>
</dbReference>
<keyword evidence="6" id="KW-1185">Reference proteome</keyword>
<dbReference type="GO" id="GO:0003697">
    <property type="term" value="F:single-stranded DNA binding"/>
    <property type="evidence" value="ECO:0007669"/>
    <property type="project" value="UniProtKB-UniRule"/>
</dbReference>
<evidence type="ECO:0000313" key="6">
    <source>
        <dbReference type="Proteomes" id="UP000002939"/>
    </source>
</evidence>
<gene>
    <name evidence="5" type="ORF">HMPREF0446_01042</name>
</gene>
<dbReference type="Gene3D" id="2.40.50.140">
    <property type="entry name" value="Nucleic acid-binding proteins"/>
    <property type="match status" value="1"/>
</dbReference>
<evidence type="ECO:0000256" key="3">
    <source>
        <dbReference type="PIRNR" id="PIRNR002070"/>
    </source>
</evidence>
<name>D0BM39_9LACT</name>
<evidence type="ECO:0000256" key="4">
    <source>
        <dbReference type="SAM" id="MobiDB-lite"/>
    </source>
</evidence>
<dbReference type="GO" id="GO:0006260">
    <property type="term" value="P:DNA replication"/>
    <property type="evidence" value="ECO:0007669"/>
    <property type="project" value="InterPro"/>
</dbReference>
<dbReference type="PANTHER" id="PTHR10302:SF27">
    <property type="entry name" value="SINGLE-STRANDED DNA-BINDING PROTEIN"/>
    <property type="match status" value="1"/>
</dbReference>
<dbReference type="SUPFAM" id="SSF50249">
    <property type="entry name" value="Nucleic acid-binding proteins"/>
    <property type="match status" value="1"/>
</dbReference>
<sequence length="126" mass="14576">MNHVSLIGRLIKEVAVHQSEKGNSVCRNTLAVQNIYRQNDGDKQTDFIQVIAFGKMADRIQRFVKKGDRLGIEGRIHSRHYKNRDQQDVYVTEVIIEECYFLEPKSQDSEPEETDEFASIFTVEGE</sequence>
<accession>D0BM39</accession>
<dbReference type="InterPro" id="IPR000424">
    <property type="entry name" value="Primosome_PriB/ssb"/>
</dbReference>
<dbReference type="OrthoDB" id="9809878at2"/>
<comment type="subunit">
    <text evidence="2">Homotetramer.</text>
</comment>
<dbReference type="GO" id="GO:0009295">
    <property type="term" value="C:nucleoid"/>
    <property type="evidence" value="ECO:0007669"/>
    <property type="project" value="TreeGrafter"/>
</dbReference>
<dbReference type="CDD" id="cd04496">
    <property type="entry name" value="SSB_OBF"/>
    <property type="match status" value="1"/>
</dbReference>
<keyword evidence="1 2" id="KW-0238">DNA-binding</keyword>
<dbReference type="Proteomes" id="UP000002939">
    <property type="component" value="Unassembled WGS sequence"/>
</dbReference>
<feature type="region of interest" description="Disordered" evidence="4">
    <location>
        <begin position="106"/>
        <end position="126"/>
    </location>
</feature>